<dbReference type="Pfam" id="PF01288">
    <property type="entry name" value="HPPK"/>
    <property type="match status" value="1"/>
</dbReference>
<dbReference type="SUPFAM" id="SSF55083">
    <property type="entry name" value="6-hydroxymethyl-7,8-dihydropterin pyrophosphokinase, HPPK"/>
    <property type="match status" value="1"/>
</dbReference>
<keyword evidence="8" id="KW-0067">ATP-binding</keyword>
<evidence type="ECO:0000259" key="13">
    <source>
        <dbReference type="Pfam" id="PF01288"/>
    </source>
</evidence>
<keyword evidence="7 14" id="KW-0418">Kinase</keyword>
<evidence type="ECO:0000313" key="14">
    <source>
        <dbReference type="EMBL" id="TGN06517.1"/>
    </source>
</evidence>
<dbReference type="PANTHER" id="PTHR43071">
    <property type="entry name" value="2-AMINO-4-HYDROXY-6-HYDROXYMETHYLDIHYDROPTERIDINE PYROPHOSPHOKINASE"/>
    <property type="match status" value="1"/>
</dbReference>
<dbReference type="OrthoDB" id="9808041at2"/>
<dbReference type="InterPro" id="IPR000550">
    <property type="entry name" value="Hppk"/>
</dbReference>
<dbReference type="GO" id="GO:0016301">
    <property type="term" value="F:kinase activity"/>
    <property type="evidence" value="ECO:0007669"/>
    <property type="project" value="UniProtKB-KW"/>
</dbReference>
<evidence type="ECO:0000256" key="11">
    <source>
        <dbReference type="ARBA" id="ARBA00029766"/>
    </source>
</evidence>
<dbReference type="NCBIfam" id="TIGR01498">
    <property type="entry name" value="folK"/>
    <property type="match status" value="1"/>
</dbReference>
<proteinExistence type="inferred from homology"/>
<sequence>MKYSSIAFLSLGSNLGDRFHYLEQAVWEISLLPAIKILSQSKPLETLPLENTNQPSFLNQIVKIRVIPSFTLPCLLETLQSIEQKLGRQHRSWKGPREIDIDILTYESVVMNTDFLTLPHHSLFTRPFIKQILSEMGESELYTVFQDVYNEKYHSRV</sequence>
<dbReference type="CDD" id="cd00483">
    <property type="entry name" value="HPPK"/>
    <property type="match status" value="1"/>
</dbReference>
<evidence type="ECO:0000256" key="5">
    <source>
        <dbReference type="ARBA" id="ARBA00022679"/>
    </source>
</evidence>
<evidence type="ECO:0000256" key="6">
    <source>
        <dbReference type="ARBA" id="ARBA00022741"/>
    </source>
</evidence>
<dbReference type="AlphaFoldDB" id="A0A4R9LL86"/>
<evidence type="ECO:0000256" key="1">
    <source>
        <dbReference type="ARBA" id="ARBA00005051"/>
    </source>
</evidence>
<evidence type="ECO:0000256" key="12">
    <source>
        <dbReference type="ARBA" id="ARBA00033413"/>
    </source>
</evidence>
<evidence type="ECO:0000256" key="10">
    <source>
        <dbReference type="ARBA" id="ARBA00029409"/>
    </source>
</evidence>
<keyword evidence="5 14" id="KW-0808">Transferase</keyword>
<comment type="pathway">
    <text evidence="1">Cofactor biosynthesis; tetrahydrofolate biosynthesis; 2-amino-4-hydroxy-6-hydroxymethyl-7,8-dihydropteridine diphosphate from 7,8-dihydroneopterin triphosphate: step 4/4.</text>
</comment>
<comment type="similarity">
    <text evidence="2">Belongs to the HPPK family.</text>
</comment>
<dbReference type="GO" id="GO:0003848">
    <property type="term" value="F:2-amino-4-hydroxy-6-hydroxymethyldihydropteridine diphosphokinase activity"/>
    <property type="evidence" value="ECO:0007669"/>
    <property type="project" value="UniProtKB-EC"/>
</dbReference>
<comment type="caution">
    <text evidence="14">The sequence shown here is derived from an EMBL/GenBank/DDBJ whole genome shotgun (WGS) entry which is preliminary data.</text>
</comment>
<organism evidence="14 15">
    <name type="scientific">Leptospira ilyithenensis</name>
    <dbReference type="NCBI Taxonomy" id="2484901"/>
    <lineage>
        <taxon>Bacteria</taxon>
        <taxon>Pseudomonadati</taxon>
        <taxon>Spirochaetota</taxon>
        <taxon>Spirochaetia</taxon>
        <taxon>Leptospirales</taxon>
        <taxon>Leptospiraceae</taxon>
        <taxon>Leptospira</taxon>
    </lineage>
</organism>
<evidence type="ECO:0000256" key="2">
    <source>
        <dbReference type="ARBA" id="ARBA00005810"/>
    </source>
</evidence>
<dbReference type="GO" id="GO:0046656">
    <property type="term" value="P:folic acid biosynthetic process"/>
    <property type="evidence" value="ECO:0007669"/>
    <property type="project" value="UniProtKB-KW"/>
</dbReference>
<accession>A0A4R9LL86</accession>
<reference evidence="14" key="1">
    <citation type="journal article" date="2019" name="PLoS Negl. Trop. Dis.">
        <title>Revisiting the worldwide diversity of Leptospira species in the environment.</title>
        <authorList>
            <person name="Vincent A.T."/>
            <person name="Schiettekatte O."/>
            <person name="Bourhy P."/>
            <person name="Veyrier F.J."/>
            <person name="Picardeau M."/>
        </authorList>
    </citation>
    <scope>NUCLEOTIDE SEQUENCE [LARGE SCALE GENOMIC DNA]</scope>
    <source>
        <strain evidence="14">201400974</strain>
    </source>
</reference>
<dbReference type="Proteomes" id="UP000298264">
    <property type="component" value="Unassembled WGS sequence"/>
</dbReference>
<comment type="function">
    <text evidence="10">Catalyzes the transfer of pyrophosphate from adenosine triphosphate (ATP) to 6-hydroxymethyl-7,8-dihydropterin, an enzymatic step in folate biosynthesis pathway.</text>
</comment>
<keyword evidence="6" id="KW-0547">Nucleotide-binding</keyword>
<dbReference type="GO" id="GO:0005524">
    <property type="term" value="F:ATP binding"/>
    <property type="evidence" value="ECO:0007669"/>
    <property type="project" value="UniProtKB-KW"/>
</dbReference>
<keyword evidence="9" id="KW-0289">Folate biosynthesis</keyword>
<dbReference type="RefSeq" id="WP_135766037.1">
    <property type="nucleotide sequence ID" value="NZ_RQHV01000066.1"/>
</dbReference>
<dbReference type="Gene3D" id="3.30.70.560">
    <property type="entry name" value="7,8-Dihydro-6-hydroxymethylpterin-pyrophosphokinase HPPK"/>
    <property type="match status" value="1"/>
</dbReference>
<dbReference type="EC" id="2.7.6.3" evidence="3"/>
<dbReference type="GO" id="GO:0046654">
    <property type="term" value="P:tetrahydrofolate biosynthetic process"/>
    <property type="evidence" value="ECO:0007669"/>
    <property type="project" value="UniProtKB-UniPathway"/>
</dbReference>
<protein>
    <recommendedName>
        <fullName evidence="4">2-amino-4-hydroxy-6-hydroxymethyldihydropteridine pyrophosphokinase</fullName>
        <ecNumber evidence="3">2.7.6.3</ecNumber>
    </recommendedName>
    <alternativeName>
        <fullName evidence="11">6-hydroxymethyl-7,8-dihydropterin pyrophosphokinase</fullName>
    </alternativeName>
    <alternativeName>
        <fullName evidence="12">7,8-dihydro-6-hydroxymethylpterin-pyrophosphokinase</fullName>
    </alternativeName>
</protein>
<dbReference type="EMBL" id="RQHV01000066">
    <property type="protein sequence ID" value="TGN06517.1"/>
    <property type="molecule type" value="Genomic_DNA"/>
</dbReference>
<keyword evidence="15" id="KW-1185">Reference proteome</keyword>
<gene>
    <name evidence="14" type="primary">folK</name>
    <name evidence="14" type="ORF">EHS11_19385</name>
</gene>
<evidence type="ECO:0000256" key="4">
    <source>
        <dbReference type="ARBA" id="ARBA00016218"/>
    </source>
</evidence>
<evidence type="ECO:0000313" key="15">
    <source>
        <dbReference type="Proteomes" id="UP000298264"/>
    </source>
</evidence>
<dbReference type="UniPathway" id="UPA00077">
    <property type="reaction ID" value="UER00155"/>
</dbReference>
<evidence type="ECO:0000256" key="8">
    <source>
        <dbReference type="ARBA" id="ARBA00022840"/>
    </source>
</evidence>
<name>A0A4R9LL86_9LEPT</name>
<evidence type="ECO:0000256" key="7">
    <source>
        <dbReference type="ARBA" id="ARBA00022777"/>
    </source>
</evidence>
<dbReference type="PANTHER" id="PTHR43071:SF1">
    <property type="entry name" value="2-AMINO-4-HYDROXY-6-HYDROXYMETHYLDIHYDROPTERIDINE PYROPHOSPHOKINASE"/>
    <property type="match status" value="1"/>
</dbReference>
<feature type="domain" description="7,8-dihydro-6-hydroxymethylpterin-pyrophosphokinase" evidence="13">
    <location>
        <begin position="8"/>
        <end position="136"/>
    </location>
</feature>
<evidence type="ECO:0000256" key="9">
    <source>
        <dbReference type="ARBA" id="ARBA00022909"/>
    </source>
</evidence>
<evidence type="ECO:0000256" key="3">
    <source>
        <dbReference type="ARBA" id="ARBA00013253"/>
    </source>
</evidence>
<dbReference type="InterPro" id="IPR035907">
    <property type="entry name" value="Hppk_sf"/>
</dbReference>